<dbReference type="PANTHER" id="PTHR22774:SF11">
    <property type="entry name" value="CHOREIN N-TERMINAL DOMAIN-CONTAINING PROTEIN"/>
    <property type="match status" value="1"/>
</dbReference>
<comment type="caution">
    <text evidence="3">The sequence shown here is derived from an EMBL/GenBank/DDBJ whole genome shotgun (WGS) entry which is preliminary data.</text>
</comment>
<dbReference type="Pfam" id="PF24917">
    <property type="entry name" value="BLTP3A_B"/>
    <property type="match status" value="1"/>
</dbReference>
<dbReference type="PROSITE" id="PS50330">
    <property type="entry name" value="UIM"/>
    <property type="match status" value="1"/>
</dbReference>
<name>A0ABP0R868_9DINO</name>
<sequence>MQKRKVVQYLSKYIRGLNADQVSSRLFSGEVELREAELEVEPLNKLLAGTVPYTLEVLAVSCDRLSVQVPWSALRTRPVQIKVGCLRIQVRVHSAEDVQWAELRAPSTSIAAARSEAKPQEKVSDEQRSFKLSDVKVAVIDGLLISLESLHVLSTHVTASSAQPSFAFEFELKGLSLQPVAPAGAKERKAKRLRRGAWTSLKRRLEVQHLRLAAAHLTGKATNDAMLDIKNLSLDLVEGRDIGRRQDHRNPSARMAMLPRLLRMNLTVPEIQLHLNDSEILNFIKLVGHIVQPKSPPVDMLSAEVQEQTKAAVEALSTRSIRSFSIFRRSKKDKKPKSSVSDRELGTPVSQIADMAADMADIMATKAKKAGDAASAAAADKARRTAAAMAGSAAAGAVAGAAAAAAAAQGASHAAQKASHALGDARRSGQAAAEKAFGSLMRVGLGRKTKKEGEEVPDNPEDEELRRVLALSLKEFEDSQAAQAQKESGYPDLTGSPKAVSACESVVDDQAPSMCGEELDDMAALLASSDSDEDDRQSVDFEEDIGVGELEVVDTHHGRDAPSAFMDSHTQPPLGLRMLFAHIALSKLSVTLPTQRDSEGFRLEAGGLNISGDTLLRLLPSEIKCLRRLGILQGHSDSLTDTSSSKSQSSNCSMTLCSGSLKFDNRQLLGVKRLPKFTPWMLTVRLNATSLARPLMTTHKLALECCTHGVHISPYIDAIKALQARCASLQKSLSTLGSKSEGIPGTAALPLRIQIDARLRLQHTMIDLSHISSPLLRPLQVLIPCVQINVSEGFLGLSPPVPQWHVLPTSSEGNEPDFHLYDCFCVTKRGIDGSSVEPEADSKSFEGWEVLVTERQWCRSGTGLQGQRLLLPAAEMLLLSKSKLEAMEAAHRLEDLAERQHAESCFAIQKGTAQRLPIVQEILDGTAETTIDGLEEQLEALRVELRSLDSQRREDELALKRSEREVATEVADFRYQKLQREQDLQQQLQEEEMISDALTKLIADQAEIIAKLQSFD</sequence>
<evidence type="ECO:0000256" key="2">
    <source>
        <dbReference type="SAM" id="MobiDB-lite"/>
    </source>
</evidence>
<feature type="coiled-coil region" evidence="1">
    <location>
        <begin position="931"/>
        <end position="965"/>
    </location>
</feature>
<proteinExistence type="predicted"/>
<dbReference type="PANTHER" id="PTHR22774">
    <property type="entry name" value="CHOREIN N-TERMINAL DOMAIN-CONTAINING PROTEIN"/>
    <property type="match status" value="1"/>
</dbReference>
<dbReference type="Proteomes" id="UP001642484">
    <property type="component" value="Unassembled WGS sequence"/>
</dbReference>
<reference evidence="3 4" key="1">
    <citation type="submission" date="2024-02" db="EMBL/GenBank/DDBJ databases">
        <authorList>
            <person name="Chen Y."/>
            <person name="Shah S."/>
            <person name="Dougan E. K."/>
            <person name="Thang M."/>
            <person name="Chan C."/>
        </authorList>
    </citation>
    <scope>NUCLEOTIDE SEQUENCE [LARGE SCALE GENOMIC DNA]</scope>
</reference>
<evidence type="ECO:0008006" key="5">
    <source>
        <dbReference type="Google" id="ProtNLM"/>
    </source>
</evidence>
<protein>
    <recommendedName>
        <fullName evidence="5">Chorein N-terminal domain-containing protein</fullName>
    </recommendedName>
</protein>
<accession>A0ABP0R868</accession>
<dbReference type="InterPro" id="IPR003903">
    <property type="entry name" value="UIM_dom"/>
</dbReference>
<keyword evidence="1" id="KW-0175">Coiled coil</keyword>
<gene>
    <name evidence="3" type="ORF">CCMP2556_LOCUS45998</name>
</gene>
<feature type="region of interest" description="Disordered" evidence="2">
    <location>
        <begin position="444"/>
        <end position="464"/>
    </location>
</feature>
<dbReference type="InterPro" id="IPR026728">
    <property type="entry name" value="BLTP3A/B"/>
</dbReference>
<evidence type="ECO:0000313" key="3">
    <source>
        <dbReference type="EMBL" id="CAK9096767.1"/>
    </source>
</evidence>
<dbReference type="EMBL" id="CAXAMN010025650">
    <property type="protein sequence ID" value="CAK9096767.1"/>
    <property type="molecule type" value="Genomic_DNA"/>
</dbReference>
<evidence type="ECO:0000313" key="4">
    <source>
        <dbReference type="Proteomes" id="UP001642484"/>
    </source>
</evidence>
<evidence type="ECO:0000256" key="1">
    <source>
        <dbReference type="SAM" id="Coils"/>
    </source>
</evidence>
<keyword evidence="4" id="KW-1185">Reference proteome</keyword>
<organism evidence="3 4">
    <name type="scientific">Durusdinium trenchii</name>
    <dbReference type="NCBI Taxonomy" id="1381693"/>
    <lineage>
        <taxon>Eukaryota</taxon>
        <taxon>Sar</taxon>
        <taxon>Alveolata</taxon>
        <taxon>Dinophyceae</taxon>
        <taxon>Suessiales</taxon>
        <taxon>Symbiodiniaceae</taxon>
        <taxon>Durusdinium</taxon>
    </lineage>
</organism>